<proteinExistence type="predicted"/>
<evidence type="ECO:0000313" key="1">
    <source>
        <dbReference type="EMBL" id="KFQ26478.1"/>
    </source>
</evidence>
<organism evidence="1 2">
    <name type="scientific">Mesitornis unicolor</name>
    <name type="common">brown roatelo</name>
    <dbReference type="NCBI Taxonomy" id="54374"/>
    <lineage>
        <taxon>Eukaryota</taxon>
        <taxon>Metazoa</taxon>
        <taxon>Chordata</taxon>
        <taxon>Craniata</taxon>
        <taxon>Vertebrata</taxon>
        <taxon>Euteleostomi</taxon>
        <taxon>Archelosauria</taxon>
        <taxon>Archosauria</taxon>
        <taxon>Dinosauria</taxon>
        <taxon>Saurischia</taxon>
        <taxon>Theropoda</taxon>
        <taxon>Coelurosauria</taxon>
        <taxon>Aves</taxon>
        <taxon>Neognathae</taxon>
        <taxon>Neoaves</taxon>
        <taxon>Columbimorphae</taxon>
        <taxon>Mesitornithiformes</taxon>
        <taxon>Mesitornithidae</taxon>
        <taxon>Mesitornis</taxon>
    </lineage>
</organism>
<protein>
    <recommendedName>
        <fullName evidence="3">Nidogen G2 beta-barrel domain-containing protein</fullName>
    </recommendedName>
</protein>
<accession>A0A091QGY8</accession>
<feature type="non-terminal residue" evidence="1">
    <location>
        <position position="1"/>
    </location>
</feature>
<reference evidence="1 2" key="1">
    <citation type="submission" date="2014-04" db="EMBL/GenBank/DDBJ databases">
        <title>Genome evolution of avian class.</title>
        <authorList>
            <person name="Zhang G."/>
            <person name="Li C."/>
        </authorList>
    </citation>
    <scope>NUCLEOTIDE SEQUENCE [LARGE SCALE GENOMIC DNA]</scope>
    <source>
        <strain evidence="1">BGI_N332</strain>
    </source>
</reference>
<evidence type="ECO:0008006" key="3">
    <source>
        <dbReference type="Google" id="ProtNLM"/>
    </source>
</evidence>
<name>A0A091QGY8_9AVES</name>
<sequence length="55" mass="6795">NGHKLNHRRFNLNRRKNFFIVRVTEHWNRLPREVVESPSLETFKTRLDMFLCDLL</sequence>
<dbReference type="AlphaFoldDB" id="A0A091QGY8"/>
<keyword evidence="2" id="KW-1185">Reference proteome</keyword>
<gene>
    <name evidence="1" type="ORF">N332_02681</name>
</gene>
<dbReference type="EMBL" id="KK797636">
    <property type="protein sequence ID" value="KFQ26478.1"/>
    <property type="molecule type" value="Genomic_DNA"/>
</dbReference>
<feature type="non-terminal residue" evidence="1">
    <location>
        <position position="55"/>
    </location>
</feature>
<dbReference type="Proteomes" id="UP000053369">
    <property type="component" value="Unassembled WGS sequence"/>
</dbReference>
<evidence type="ECO:0000313" key="2">
    <source>
        <dbReference type="Proteomes" id="UP000053369"/>
    </source>
</evidence>